<dbReference type="InterPro" id="IPR038078">
    <property type="entry name" value="PhoU-like_sf"/>
</dbReference>
<keyword evidence="4" id="KW-1185">Reference proteome</keyword>
<dbReference type="InterPro" id="IPR052912">
    <property type="entry name" value="UPF0111_domain"/>
</dbReference>
<comment type="similarity">
    <text evidence="1">Belongs to the UPF0111 family.</text>
</comment>
<evidence type="ECO:0008006" key="5">
    <source>
        <dbReference type="Google" id="ProtNLM"/>
    </source>
</evidence>
<dbReference type="Proteomes" id="UP000605259">
    <property type="component" value="Unassembled WGS sequence"/>
</dbReference>
<evidence type="ECO:0000313" key="3">
    <source>
        <dbReference type="EMBL" id="GGE60881.1"/>
    </source>
</evidence>
<dbReference type="AlphaFoldDB" id="A0A917ALP9"/>
<dbReference type="EMBL" id="BMFK01000001">
    <property type="protein sequence ID" value="GGE60881.1"/>
    <property type="molecule type" value="Genomic_DNA"/>
</dbReference>
<protein>
    <recommendedName>
        <fullName evidence="5">Phosphate transport regulator</fullName>
    </recommendedName>
</protein>
<name>A0A917ALP9_9BACI</name>
<evidence type="ECO:0000256" key="1">
    <source>
        <dbReference type="ARBA" id="ARBA00008591"/>
    </source>
</evidence>
<reference evidence="3" key="1">
    <citation type="journal article" date="2014" name="Int. J. Syst. Evol. Microbiol.">
        <title>Complete genome sequence of Corynebacterium casei LMG S-19264T (=DSM 44701T), isolated from a smear-ripened cheese.</title>
        <authorList>
            <consortium name="US DOE Joint Genome Institute (JGI-PGF)"/>
            <person name="Walter F."/>
            <person name="Albersmeier A."/>
            <person name="Kalinowski J."/>
            <person name="Ruckert C."/>
        </authorList>
    </citation>
    <scope>NUCLEOTIDE SEQUENCE</scope>
    <source>
        <strain evidence="3">CGMCC 1.12698</strain>
    </source>
</reference>
<evidence type="ECO:0000256" key="2">
    <source>
        <dbReference type="SAM" id="Coils"/>
    </source>
</evidence>
<dbReference type="Gene3D" id="1.20.58.220">
    <property type="entry name" value="Phosphate transport system protein phou homolog 2, domain 2"/>
    <property type="match status" value="1"/>
</dbReference>
<proteinExistence type="inferred from homology"/>
<sequence length="206" mass="24127">MLFSSKKDKFSVMLGDIATNLNECSKYFVDYKIQNINSLKELSENMKEYETKGDSYIHQIIMELNKTFITPIEREDILQLAMHMDDVLDGLEHCSARFEMYSITNADEYMIKFVEWIHQCTIEISHAVELLSEKKLPNMRVHAIKIKDYESKCDDVLRASIKHLFATETNPIKIIQYKELYEMFEEIADSCQDVANTLETIIMRNA</sequence>
<organism evidence="3 4">
    <name type="scientific">Priestia taiwanensis</name>
    <dbReference type="NCBI Taxonomy" id="1347902"/>
    <lineage>
        <taxon>Bacteria</taxon>
        <taxon>Bacillati</taxon>
        <taxon>Bacillota</taxon>
        <taxon>Bacilli</taxon>
        <taxon>Bacillales</taxon>
        <taxon>Bacillaceae</taxon>
        <taxon>Priestia</taxon>
    </lineage>
</organism>
<dbReference type="PANTHER" id="PTHR37298">
    <property type="entry name" value="UPF0111 PROTEIN YKAA"/>
    <property type="match status" value="1"/>
</dbReference>
<dbReference type="PANTHER" id="PTHR37298:SF1">
    <property type="entry name" value="UPF0111 PROTEIN YKAA"/>
    <property type="match status" value="1"/>
</dbReference>
<keyword evidence="2" id="KW-0175">Coiled coil</keyword>
<dbReference type="Pfam" id="PF01865">
    <property type="entry name" value="PhoU_div"/>
    <property type="match status" value="1"/>
</dbReference>
<dbReference type="InterPro" id="IPR018445">
    <property type="entry name" value="Put_Phosphate_transp_reg"/>
</dbReference>
<feature type="coiled-coil region" evidence="2">
    <location>
        <begin position="32"/>
        <end position="59"/>
    </location>
</feature>
<reference evidence="3" key="2">
    <citation type="submission" date="2020-09" db="EMBL/GenBank/DDBJ databases">
        <authorList>
            <person name="Sun Q."/>
            <person name="Zhou Y."/>
        </authorList>
    </citation>
    <scope>NUCLEOTIDE SEQUENCE</scope>
    <source>
        <strain evidence="3">CGMCC 1.12698</strain>
    </source>
</reference>
<evidence type="ECO:0000313" key="4">
    <source>
        <dbReference type="Proteomes" id="UP000605259"/>
    </source>
</evidence>
<accession>A0A917ALP9</accession>
<dbReference type="RefSeq" id="WP_188387219.1">
    <property type="nucleotide sequence ID" value="NZ_BMFK01000001.1"/>
</dbReference>
<gene>
    <name evidence="3" type="primary">ykaA</name>
    <name evidence="3" type="ORF">GCM10007140_08950</name>
</gene>
<comment type="caution">
    <text evidence="3">The sequence shown here is derived from an EMBL/GenBank/DDBJ whole genome shotgun (WGS) entry which is preliminary data.</text>
</comment>
<dbReference type="SUPFAM" id="SSF109755">
    <property type="entry name" value="PhoU-like"/>
    <property type="match status" value="1"/>
</dbReference>